<keyword evidence="1" id="KW-0472">Membrane</keyword>
<dbReference type="RefSeq" id="WP_189491471.1">
    <property type="nucleotide sequence ID" value="NZ_BMZO01000009.1"/>
</dbReference>
<proteinExistence type="predicted"/>
<dbReference type="AlphaFoldDB" id="A0A8J3DKK7"/>
<organism evidence="2 3">
    <name type="scientific">Limoniibacter endophyticus</name>
    <dbReference type="NCBI Taxonomy" id="1565040"/>
    <lineage>
        <taxon>Bacteria</taxon>
        <taxon>Pseudomonadati</taxon>
        <taxon>Pseudomonadota</taxon>
        <taxon>Alphaproteobacteria</taxon>
        <taxon>Hyphomicrobiales</taxon>
        <taxon>Bartonellaceae</taxon>
        <taxon>Limoniibacter</taxon>
    </lineage>
</organism>
<reference evidence="2" key="2">
    <citation type="submission" date="2020-09" db="EMBL/GenBank/DDBJ databases">
        <authorList>
            <person name="Sun Q."/>
            <person name="Kim S."/>
        </authorList>
    </citation>
    <scope>NUCLEOTIDE SEQUENCE</scope>
    <source>
        <strain evidence="2">KCTC 42097</strain>
    </source>
</reference>
<evidence type="ECO:0000313" key="3">
    <source>
        <dbReference type="Proteomes" id="UP000641137"/>
    </source>
</evidence>
<comment type="caution">
    <text evidence="2">The sequence shown here is derived from an EMBL/GenBank/DDBJ whole genome shotgun (WGS) entry which is preliminary data.</text>
</comment>
<feature type="transmembrane region" description="Helical" evidence="1">
    <location>
        <begin position="30"/>
        <end position="49"/>
    </location>
</feature>
<dbReference type="EMBL" id="BMZO01000009">
    <property type="protein sequence ID" value="GHC77116.1"/>
    <property type="molecule type" value="Genomic_DNA"/>
</dbReference>
<dbReference type="Proteomes" id="UP000641137">
    <property type="component" value="Unassembled WGS sequence"/>
</dbReference>
<accession>A0A8J3DKK7</accession>
<reference evidence="2" key="1">
    <citation type="journal article" date="2014" name="Int. J. Syst. Evol. Microbiol.">
        <title>Complete genome sequence of Corynebacterium casei LMG S-19264T (=DSM 44701T), isolated from a smear-ripened cheese.</title>
        <authorList>
            <consortium name="US DOE Joint Genome Institute (JGI-PGF)"/>
            <person name="Walter F."/>
            <person name="Albersmeier A."/>
            <person name="Kalinowski J."/>
            <person name="Ruckert C."/>
        </authorList>
    </citation>
    <scope>NUCLEOTIDE SEQUENCE</scope>
    <source>
        <strain evidence="2">KCTC 42097</strain>
    </source>
</reference>
<keyword evidence="1" id="KW-1133">Transmembrane helix</keyword>
<protein>
    <submittedName>
        <fullName evidence="2">Uncharacterized protein</fullName>
    </submittedName>
</protein>
<keyword evidence="3" id="KW-1185">Reference proteome</keyword>
<evidence type="ECO:0000256" key="1">
    <source>
        <dbReference type="SAM" id="Phobius"/>
    </source>
</evidence>
<gene>
    <name evidence="2" type="ORF">GCM10010136_28410</name>
</gene>
<evidence type="ECO:0000313" key="2">
    <source>
        <dbReference type="EMBL" id="GHC77116.1"/>
    </source>
</evidence>
<sequence length="54" mass="5896">MSKVASLLFFIAMVIQVIRPIGLPGLKKRGDFWKIALFAIFAVSLTAVLRPGGH</sequence>
<keyword evidence="1" id="KW-0812">Transmembrane</keyword>
<name>A0A8J3DKK7_9HYPH</name>